<dbReference type="InterPro" id="IPR040484">
    <property type="entry name" value="LepB_GAP_C"/>
</dbReference>
<gene>
    <name evidence="7" type="primary">lepB_1</name>
    <name evidence="7" type="ORF">Lbru_0196</name>
</gene>
<evidence type="ECO:0000256" key="3">
    <source>
        <dbReference type="SAM" id="Phobius"/>
    </source>
</evidence>
<organism evidence="7 8">
    <name type="scientific">Legionella brunensis</name>
    <dbReference type="NCBI Taxonomy" id="29422"/>
    <lineage>
        <taxon>Bacteria</taxon>
        <taxon>Pseudomonadati</taxon>
        <taxon>Pseudomonadota</taxon>
        <taxon>Gammaproteobacteria</taxon>
        <taxon>Legionellales</taxon>
        <taxon>Legionellaceae</taxon>
        <taxon>Legionella</taxon>
    </lineage>
</organism>
<evidence type="ECO:0000256" key="2">
    <source>
        <dbReference type="SAM" id="MobiDB-lite"/>
    </source>
</evidence>
<dbReference type="Pfam" id="PF18172">
    <property type="entry name" value="LepB_GAP_N"/>
    <property type="match status" value="1"/>
</dbReference>
<feature type="transmembrane region" description="Helical" evidence="3">
    <location>
        <begin position="1112"/>
        <end position="1133"/>
    </location>
</feature>
<keyword evidence="8" id="KW-1185">Reference proteome</keyword>
<name>A0A0W0SUA1_9GAMM</name>
<feature type="domain" description="LepB GAP" evidence="4">
    <location>
        <begin position="354"/>
        <end position="550"/>
    </location>
</feature>
<feature type="domain" description="LepB N-terminal" evidence="6">
    <location>
        <begin position="132"/>
        <end position="327"/>
    </location>
</feature>
<protein>
    <submittedName>
        <fullName evidence="7">Effector protein B, substrate of the Dot/Icm secretion system</fullName>
    </submittedName>
</protein>
<dbReference type="OrthoDB" id="5619798at2"/>
<evidence type="ECO:0000259" key="4">
    <source>
        <dbReference type="Pfam" id="PF18172"/>
    </source>
</evidence>
<dbReference type="Gene3D" id="1.20.120.1700">
    <property type="match status" value="1"/>
</dbReference>
<dbReference type="Pfam" id="PF18227">
    <property type="entry name" value="LepB_GAP_C"/>
    <property type="match status" value="1"/>
</dbReference>
<dbReference type="PATRIC" id="fig|29422.6.peg.202"/>
<dbReference type="RefSeq" id="WP_058440309.1">
    <property type="nucleotide sequence ID" value="NZ_CAAAHU010000001.1"/>
</dbReference>
<evidence type="ECO:0000313" key="7">
    <source>
        <dbReference type="EMBL" id="KTC86967.1"/>
    </source>
</evidence>
<keyword evidence="3" id="KW-0472">Membrane</keyword>
<dbReference type="STRING" id="29422.Lbru_0196"/>
<sequence>MPIKYKGQELHKFADTGGKNKSGFYRGEKSKEEFFIKAPKDKKELFTELFAGLLLNEFKELLLEPLIKEGKLPPNYTKSLIFADLIQFEDGSYGLIQPKVALTELWKIIGTGYKDGSDRDPLWEMLNGPNAYPLLTQGGQYFGLSISLLFSLLLGAYSVHSGNMVRLNPTHAHPLERALQQFARIDWGDAFRYFAAPSNNEDILSPAEYEGVLNIKKWTKGYIANYRNIVGLLTEIAKKGITLTEKMDEVAKKEDTIHTAADLMLTMVKNALSKIPKDLLDTETKKKLATYLAIPEFAEVTFGEEGNYDKVAQTFAGTLNHRLKKIRELKEELAPHQEESSLFKSTIYTSAIPLSVNEEVAFPDFVEDLEVEFPRVNVNLLDFTTLEPQELIQKFNHYLDLITHQIDASNSWQLYPHPVANNNLLVPHYKGDKEIQLGHAFVPQYRESVILRRLFTLDIDRYGRVITHRFRPYETAVTTYRSNTPAPLWTAIENLSTAGLTLIAQLIALKKQQAVALTDVKLKSNELMEPLILGLADAIAAFKLANEKLAVLLQSSNPSAPVEFESNFFYAISEQELKEMTGAQLATICLEELTDKEPSALLFRIIGNNTLWGRMVETLAKEESAFSAREDKPHLEKIPLLSKLHEQIVYVRNHQVTFQSAPLFADKEVALKAFKESAEMLPKAFKAALASDMEKAETEFSELQMRRETYKSQYDKFQQAQDKIPAFSTFEQAYHALPLDLQSDYQNEFIAALELVWQAHLDQFDAAQLSEKPQQFKTLEAFHTKWSKSLTNKQSQAAFEQREKEFSDLQTRHETYKSQRDQFQRAPNKISAFSNFETAYRALPMNLQIDYQEELTAAQRVVWQSHLAQFDVAVNNIHSTQLAENQQQFKTLQTFYSQLPKTLNTEFQTAFEQRSKVNNFYQAVEIYDRKLTLSAKVDAFSTVSEAFSKLGVESITLYEEVKAINSDLSALYINNILPGDTPISDINKALNKLATLLEPQSIDEGLKAAFRNAVLSDKALWDVIAHTNKKNFTTELIADLLELKKFHDEKLQLGIDHNHGEKYSTSVNNFYDQALNIRLSDAPVKEQAKALVDAAQNEFSHRHSTRRLVADVIMMISVLFAGLGLLVGGIRAAKGDSFFFSKSLTTRAQEMTSMIQSPEEENEHARLIDSSPTPKKSR</sequence>
<keyword evidence="3" id="KW-0812">Transmembrane</keyword>
<dbReference type="InterPro" id="IPR041585">
    <property type="entry name" value="LepB_GAP_N"/>
</dbReference>
<dbReference type="Gene3D" id="1.25.40.830">
    <property type="match status" value="1"/>
</dbReference>
<dbReference type="AlphaFoldDB" id="A0A0W0SUA1"/>
<evidence type="ECO:0000259" key="5">
    <source>
        <dbReference type="Pfam" id="PF18227"/>
    </source>
</evidence>
<feature type="domain" description="LepB GAP" evidence="5">
    <location>
        <begin position="564"/>
        <end position="641"/>
    </location>
</feature>
<dbReference type="EMBL" id="LNXV01000003">
    <property type="protein sequence ID" value="KTC86967.1"/>
    <property type="molecule type" value="Genomic_DNA"/>
</dbReference>
<feature type="coiled-coil region" evidence="1">
    <location>
        <begin position="686"/>
        <end position="713"/>
    </location>
</feature>
<dbReference type="Proteomes" id="UP000054742">
    <property type="component" value="Unassembled WGS sequence"/>
</dbReference>
<evidence type="ECO:0000259" key="6">
    <source>
        <dbReference type="Pfam" id="PF18640"/>
    </source>
</evidence>
<dbReference type="Pfam" id="PF18640">
    <property type="entry name" value="LepB_N"/>
    <property type="match status" value="1"/>
</dbReference>
<feature type="region of interest" description="Disordered" evidence="2">
    <location>
        <begin position="1153"/>
        <end position="1178"/>
    </location>
</feature>
<keyword evidence="1" id="KW-0175">Coiled coil</keyword>
<reference evidence="7 8" key="1">
    <citation type="submission" date="2015-11" db="EMBL/GenBank/DDBJ databases">
        <title>Genomic analysis of 38 Legionella species identifies large and diverse effector repertoires.</title>
        <authorList>
            <person name="Burstein D."/>
            <person name="Amaro F."/>
            <person name="Zusman T."/>
            <person name="Lifshitz Z."/>
            <person name="Cohen O."/>
            <person name="Gilbert J.A."/>
            <person name="Pupko T."/>
            <person name="Shuman H.A."/>
            <person name="Segal G."/>
        </authorList>
    </citation>
    <scope>NUCLEOTIDE SEQUENCE [LARGE SCALE GENOMIC DNA]</scope>
    <source>
        <strain evidence="7 8">ATCC 43878</strain>
    </source>
</reference>
<evidence type="ECO:0000313" key="8">
    <source>
        <dbReference type="Proteomes" id="UP000054742"/>
    </source>
</evidence>
<dbReference type="InterPro" id="IPR040519">
    <property type="entry name" value="LepB_N"/>
</dbReference>
<comment type="caution">
    <text evidence="7">The sequence shown here is derived from an EMBL/GenBank/DDBJ whole genome shotgun (WGS) entry which is preliminary data.</text>
</comment>
<proteinExistence type="predicted"/>
<keyword evidence="3" id="KW-1133">Transmembrane helix</keyword>
<accession>A0A0W0SUA1</accession>
<evidence type="ECO:0000256" key="1">
    <source>
        <dbReference type="SAM" id="Coils"/>
    </source>
</evidence>